<name>A0A4U0TVT2_9PEZI</name>
<comment type="caution">
    <text evidence="4">The sequence shown here is derived from an EMBL/GenBank/DDBJ whole genome shotgun (WGS) entry which is preliminary data.</text>
</comment>
<evidence type="ECO:0000256" key="2">
    <source>
        <dbReference type="ARBA" id="ARBA00007529"/>
    </source>
</evidence>
<protein>
    <recommendedName>
        <fullName evidence="3">trans-L-3-hydroxyproline dehydratase</fullName>
        <ecNumber evidence="3">4.2.1.77</ecNumber>
    </recommendedName>
</protein>
<dbReference type="SFLD" id="SFLDS00028">
    <property type="entry name" value="Proline_Racemase"/>
    <property type="match status" value="1"/>
</dbReference>
<dbReference type="PANTHER" id="PTHR33442">
    <property type="entry name" value="TRANS-3-HYDROXY-L-PROLINE DEHYDRATASE"/>
    <property type="match status" value="1"/>
</dbReference>
<organism evidence="4 5">
    <name type="scientific">Salinomyces thailandicus</name>
    <dbReference type="NCBI Taxonomy" id="706561"/>
    <lineage>
        <taxon>Eukaryota</taxon>
        <taxon>Fungi</taxon>
        <taxon>Dikarya</taxon>
        <taxon>Ascomycota</taxon>
        <taxon>Pezizomycotina</taxon>
        <taxon>Dothideomycetes</taxon>
        <taxon>Dothideomycetidae</taxon>
        <taxon>Mycosphaerellales</taxon>
        <taxon>Teratosphaeriaceae</taxon>
        <taxon>Salinomyces</taxon>
    </lineage>
</organism>
<evidence type="ECO:0000256" key="1">
    <source>
        <dbReference type="ARBA" id="ARBA00001148"/>
    </source>
</evidence>
<keyword evidence="5" id="KW-1185">Reference proteome</keyword>
<dbReference type="Pfam" id="PF05544">
    <property type="entry name" value="Pro_racemase"/>
    <property type="match status" value="1"/>
</dbReference>
<dbReference type="InterPro" id="IPR008794">
    <property type="entry name" value="Pro_racemase_fam"/>
</dbReference>
<accession>A0A4U0TVT2</accession>
<reference evidence="4 5" key="1">
    <citation type="submission" date="2017-03" db="EMBL/GenBank/DDBJ databases">
        <title>Genomes of endolithic fungi from Antarctica.</title>
        <authorList>
            <person name="Coleine C."/>
            <person name="Masonjones S."/>
            <person name="Stajich J.E."/>
        </authorList>
    </citation>
    <scope>NUCLEOTIDE SEQUENCE [LARGE SCALE GENOMIC DNA]</scope>
    <source>
        <strain evidence="4 5">CCFEE 6315</strain>
    </source>
</reference>
<dbReference type="EMBL" id="NAJL01000031">
    <property type="protein sequence ID" value="TKA25955.1"/>
    <property type="molecule type" value="Genomic_DNA"/>
</dbReference>
<dbReference type="Gene3D" id="3.10.310.10">
    <property type="entry name" value="Diaminopimelate Epimerase, Chain A, domain 1"/>
    <property type="match status" value="2"/>
</dbReference>
<comment type="catalytic activity">
    <reaction evidence="1">
        <text>trans-3-hydroxy-L-proline = 1-pyrroline-2-carboxylate + H2O</text>
        <dbReference type="Rhea" id="RHEA:10320"/>
        <dbReference type="ChEBI" id="CHEBI:15377"/>
        <dbReference type="ChEBI" id="CHEBI:39785"/>
        <dbReference type="ChEBI" id="CHEBI:57938"/>
        <dbReference type="EC" id="4.2.1.77"/>
    </reaction>
</comment>
<dbReference type="GO" id="GO:0050346">
    <property type="term" value="F:trans-L-3-hydroxyproline dehydratase activity"/>
    <property type="evidence" value="ECO:0007669"/>
    <property type="project" value="UniProtKB-EC"/>
</dbReference>
<dbReference type="EC" id="4.2.1.77" evidence="3"/>
<evidence type="ECO:0000256" key="3">
    <source>
        <dbReference type="ARBA" id="ARBA00013105"/>
    </source>
</evidence>
<gene>
    <name evidence="4" type="ORF">B0A50_05467</name>
</gene>
<dbReference type="PANTHER" id="PTHR33442:SF1">
    <property type="entry name" value="TRANS-3-HYDROXY-L-PROLINE DEHYDRATASE"/>
    <property type="match status" value="1"/>
</dbReference>
<comment type="similarity">
    <text evidence="2">Belongs to the proline racemase family.</text>
</comment>
<dbReference type="SUPFAM" id="SSF54506">
    <property type="entry name" value="Diaminopimelate epimerase-like"/>
    <property type="match status" value="1"/>
</dbReference>
<evidence type="ECO:0000313" key="4">
    <source>
        <dbReference type="EMBL" id="TKA25955.1"/>
    </source>
</evidence>
<dbReference type="AlphaFoldDB" id="A0A4U0TVT2"/>
<dbReference type="OrthoDB" id="6409228at2759"/>
<dbReference type="Proteomes" id="UP000308549">
    <property type="component" value="Unassembled WGS sequence"/>
</dbReference>
<proteinExistence type="inferred from homology"/>
<evidence type="ECO:0000313" key="5">
    <source>
        <dbReference type="Proteomes" id="UP000308549"/>
    </source>
</evidence>
<sequence length="275" mass="29944">MYGGFITPPNDDRAQFGVMFWHKDGFSTACGHGTIALGYWAIAQGLVQAPENDSVDIVIDVPSGRVTARAACEGGKVKHMDFVNVTSFQVAESLPATIALDGQKIPVKVDLAFNGAVLACVDVADFRLQVEPRNCQVFIDIQRQIKHQYAEFSYTDRYDIAGVCFFENVSDSDERITQKNVVVLADGLIDRSPCGSGTAARVAVLLAQGRLNTSKTLRHYSILGTVFDAGISSLATSPVDYPACVPWVRGTARLVGKMNFYIDPNDPIYPGFLLR</sequence>